<evidence type="ECO:0000256" key="10">
    <source>
        <dbReference type="ARBA" id="ARBA00022989"/>
    </source>
</evidence>
<evidence type="ECO:0000256" key="12">
    <source>
        <dbReference type="ARBA" id="ARBA00023136"/>
    </source>
</evidence>
<feature type="transmembrane region" description="Helical" evidence="13">
    <location>
        <begin position="154"/>
        <end position="171"/>
    </location>
</feature>
<comment type="similarity">
    <text evidence="3">Belongs to the peptidase M50B family.</text>
</comment>
<keyword evidence="7" id="KW-0479">Metal-binding</keyword>
<proteinExistence type="inferred from homology"/>
<dbReference type="CDD" id="cd06158">
    <property type="entry name" value="S2P-M50_like_1"/>
    <property type="match status" value="1"/>
</dbReference>
<evidence type="ECO:0000256" key="11">
    <source>
        <dbReference type="ARBA" id="ARBA00023049"/>
    </source>
</evidence>
<evidence type="ECO:0000256" key="4">
    <source>
        <dbReference type="ARBA" id="ARBA00022475"/>
    </source>
</evidence>
<keyword evidence="10 13" id="KW-1133">Transmembrane helix</keyword>
<accession>A0A1F8GDN8</accession>
<comment type="subcellular location">
    <subcellularLocation>
        <location evidence="2">Cell membrane</location>
        <topology evidence="2">Multi-pass membrane protein</topology>
    </subcellularLocation>
</comment>
<evidence type="ECO:0000256" key="1">
    <source>
        <dbReference type="ARBA" id="ARBA00001947"/>
    </source>
</evidence>
<organism evidence="15 16">
    <name type="scientific">Candidatus Yanofskybacteria bacterium RIFCSPLOWO2_01_FULL_42_49</name>
    <dbReference type="NCBI Taxonomy" id="1802694"/>
    <lineage>
        <taxon>Bacteria</taxon>
        <taxon>Candidatus Yanofskyibacteriota</taxon>
    </lineage>
</organism>
<evidence type="ECO:0000256" key="3">
    <source>
        <dbReference type="ARBA" id="ARBA00007931"/>
    </source>
</evidence>
<evidence type="ECO:0000256" key="7">
    <source>
        <dbReference type="ARBA" id="ARBA00022723"/>
    </source>
</evidence>
<dbReference type="Pfam" id="PF02163">
    <property type="entry name" value="Peptidase_M50"/>
    <property type="match status" value="2"/>
</dbReference>
<comment type="cofactor">
    <cofactor evidence="1">
        <name>Zn(2+)</name>
        <dbReference type="ChEBI" id="CHEBI:29105"/>
    </cofactor>
</comment>
<keyword evidence="5" id="KW-0645">Protease</keyword>
<dbReference type="PANTHER" id="PTHR35864">
    <property type="entry name" value="ZINC METALLOPROTEASE MJ0611-RELATED"/>
    <property type="match status" value="1"/>
</dbReference>
<feature type="domain" description="Peptidase M50" evidence="14">
    <location>
        <begin position="10"/>
        <end position="115"/>
    </location>
</feature>
<keyword evidence="9" id="KW-0862">Zinc</keyword>
<evidence type="ECO:0000256" key="9">
    <source>
        <dbReference type="ARBA" id="ARBA00022833"/>
    </source>
</evidence>
<sequence length="206" mass="22945">MESTLTAIFWIIALLYSVVIHEVSHGAVAYSLGDPTAKNLGRLTLNPIKHLDMFGSVFLPLISFMLGGFIFGYAKPVPYNPENLRDRKYGPAKVALAGPASNIALAVLFGLTLRFLPDVFSSSLVPELLSVVVTLNLFLAIFNLFPVPPLDGHWLLLTFLPLKFAAIKVFLYKYGFLLLLFFLFFVFPLLMPLIGWMFRLLTGIGF</sequence>
<dbReference type="InterPro" id="IPR008915">
    <property type="entry name" value="Peptidase_M50"/>
</dbReference>
<dbReference type="GO" id="GO:0005886">
    <property type="term" value="C:plasma membrane"/>
    <property type="evidence" value="ECO:0007669"/>
    <property type="project" value="UniProtKB-SubCell"/>
</dbReference>
<evidence type="ECO:0000256" key="8">
    <source>
        <dbReference type="ARBA" id="ARBA00022801"/>
    </source>
</evidence>
<dbReference type="Proteomes" id="UP000178227">
    <property type="component" value="Unassembled WGS sequence"/>
</dbReference>
<dbReference type="STRING" id="1802694.A2918_00355"/>
<keyword evidence="4" id="KW-1003">Cell membrane</keyword>
<keyword evidence="8" id="KW-0378">Hydrolase</keyword>
<dbReference type="GO" id="GO:0008237">
    <property type="term" value="F:metallopeptidase activity"/>
    <property type="evidence" value="ECO:0007669"/>
    <property type="project" value="UniProtKB-KW"/>
</dbReference>
<evidence type="ECO:0000256" key="5">
    <source>
        <dbReference type="ARBA" id="ARBA00022670"/>
    </source>
</evidence>
<protein>
    <recommendedName>
        <fullName evidence="14">Peptidase M50 domain-containing protein</fullName>
    </recommendedName>
</protein>
<feature type="transmembrane region" description="Helical" evidence="13">
    <location>
        <begin position="57"/>
        <end position="74"/>
    </location>
</feature>
<evidence type="ECO:0000256" key="6">
    <source>
        <dbReference type="ARBA" id="ARBA00022692"/>
    </source>
</evidence>
<keyword evidence="6 13" id="KW-0812">Transmembrane</keyword>
<feature type="domain" description="Peptidase M50" evidence="14">
    <location>
        <begin position="125"/>
        <end position="181"/>
    </location>
</feature>
<comment type="caution">
    <text evidence="15">The sequence shown here is derived from an EMBL/GenBank/DDBJ whole genome shotgun (WGS) entry which is preliminary data.</text>
</comment>
<keyword evidence="12 13" id="KW-0472">Membrane</keyword>
<dbReference type="InterPro" id="IPR052348">
    <property type="entry name" value="Metallopeptidase_M50B"/>
</dbReference>
<reference evidence="15 16" key="1">
    <citation type="journal article" date="2016" name="Nat. Commun.">
        <title>Thousands of microbial genomes shed light on interconnected biogeochemical processes in an aquifer system.</title>
        <authorList>
            <person name="Anantharaman K."/>
            <person name="Brown C.T."/>
            <person name="Hug L.A."/>
            <person name="Sharon I."/>
            <person name="Castelle C.J."/>
            <person name="Probst A.J."/>
            <person name="Thomas B.C."/>
            <person name="Singh A."/>
            <person name="Wilkins M.J."/>
            <person name="Karaoz U."/>
            <person name="Brodie E.L."/>
            <person name="Williams K.H."/>
            <person name="Hubbard S.S."/>
            <person name="Banfield J.F."/>
        </authorList>
    </citation>
    <scope>NUCLEOTIDE SEQUENCE [LARGE SCALE GENOMIC DNA]</scope>
</reference>
<dbReference type="InterPro" id="IPR044537">
    <property type="entry name" value="Rip2-like"/>
</dbReference>
<evidence type="ECO:0000256" key="2">
    <source>
        <dbReference type="ARBA" id="ARBA00004651"/>
    </source>
</evidence>
<feature type="transmembrane region" description="Helical" evidence="13">
    <location>
        <begin position="177"/>
        <end position="198"/>
    </location>
</feature>
<keyword evidence="11" id="KW-0482">Metalloprotease</keyword>
<dbReference type="GO" id="GO:0046872">
    <property type="term" value="F:metal ion binding"/>
    <property type="evidence" value="ECO:0007669"/>
    <property type="project" value="UniProtKB-KW"/>
</dbReference>
<name>A0A1F8GDN8_9BACT</name>
<dbReference type="PANTHER" id="PTHR35864:SF1">
    <property type="entry name" value="ZINC METALLOPROTEASE YWHC-RELATED"/>
    <property type="match status" value="1"/>
</dbReference>
<gene>
    <name evidence="15" type="ORF">A2918_00355</name>
</gene>
<feature type="transmembrane region" description="Helical" evidence="13">
    <location>
        <begin position="94"/>
        <end position="116"/>
    </location>
</feature>
<dbReference type="AlphaFoldDB" id="A0A1F8GDN8"/>
<evidence type="ECO:0000256" key="13">
    <source>
        <dbReference type="SAM" id="Phobius"/>
    </source>
</evidence>
<evidence type="ECO:0000313" key="16">
    <source>
        <dbReference type="Proteomes" id="UP000178227"/>
    </source>
</evidence>
<dbReference type="GO" id="GO:0006508">
    <property type="term" value="P:proteolysis"/>
    <property type="evidence" value="ECO:0007669"/>
    <property type="project" value="UniProtKB-KW"/>
</dbReference>
<evidence type="ECO:0000313" key="15">
    <source>
        <dbReference type="EMBL" id="OGN23494.1"/>
    </source>
</evidence>
<evidence type="ECO:0000259" key="14">
    <source>
        <dbReference type="Pfam" id="PF02163"/>
    </source>
</evidence>
<dbReference type="EMBL" id="MGKI01000002">
    <property type="protein sequence ID" value="OGN23494.1"/>
    <property type="molecule type" value="Genomic_DNA"/>
</dbReference>